<comment type="caution">
    <text evidence="1">The sequence shown here is derived from an EMBL/GenBank/DDBJ whole genome shotgun (WGS) entry which is preliminary data.</text>
</comment>
<keyword evidence="2" id="KW-1185">Reference proteome</keyword>
<organism evidence="1 2">
    <name type="scientific">Pseudoalteromonas rhizosphaerae</name>
    <dbReference type="NCBI Taxonomy" id="2518973"/>
    <lineage>
        <taxon>Bacteria</taxon>
        <taxon>Pseudomonadati</taxon>
        <taxon>Pseudomonadota</taxon>
        <taxon>Gammaproteobacteria</taxon>
        <taxon>Alteromonadales</taxon>
        <taxon>Pseudoalteromonadaceae</taxon>
        <taxon>Pseudoalteromonas</taxon>
    </lineage>
</organism>
<dbReference type="EMBL" id="JBJDOT010000042">
    <property type="protein sequence ID" value="MFK3866281.1"/>
    <property type="molecule type" value="Genomic_DNA"/>
</dbReference>
<evidence type="ECO:0000313" key="2">
    <source>
        <dbReference type="Proteomes" id="UP001620262"/>
    </source>
</evidence>
<sequence>MRSKKLDTLIYVYMELADALGKLNSPELEPLLNSWPLSLGSG</sequence>
<evidence type="ECO:0000313" key="1">
    <source>
        <dbReference type="EMBL" id="MFK3866281.1"/>
    </source>
</evidence>
<accession>A0ABW8L2M0</accession>
<protein>
    <submittedName>
        <fullName evidence="1">Uncharacterized protein</fullName>
    </submittedName>
</protein>
<gene>
    <name evidence="1" type="ORF">ACI2JU_20740</name>
</gene>
<name>A0ABW8L2M0_9GAMM</name>
<reference evidence="1 2" key="1">
    <citation type="submission" date="2024-11" db="EMBL/GenBank/DDBJ databases">
        <title>The Natural Products Discovery Center: Release of the First 8490 Sequenced Strains for Exploring Actinobacteria Biosynthetic Diversity.</title>
        <authorList>
            <person name="Kalkreuter E."/>
            <person name="Kautsar S.A."/>
            <person name="Yang D."/>
            <person name="Bader C.D."/>
            <person name="Teijaro C.N."/>
            <person name="Fluegel L."/>
            <person name="Davis C.M."/>
            <person name="Simpson J.R."/>
            <person name="Lauterbach L."/>
            <person name="Steele A.D."/>
            <person name="Gui C."/>
            <person name="Meng S."/>
            <person name="Li G."/>
            <person name="Viehrig K."/>
            <person name="Ye F."/>
            <person name="Su P."/>
            <person name="Kiefer A.F."/>
            <person name="Nichols A."/>
            <person name="Cepeda A.J."/>
            <person name="Yan W."/>
            <person name="Fan B."/>
            <person name="Jiang Y."/>
            <person name="Adhikari A."/>
            <person name="Zheng C.-J."/>
            <person name="Schuster L."/>
            <person name="Cowan T.M."/>
            <person name="Smanski M.J."/>
            <person name="Chevrette M.G."/>
            <person name="De Carvalho L.P.S."/>
            <person name="Shen B."/>
        </authorList>
    </citation>
    <scope>NUCLEOTIDE SEQUENCE [LARGE SCALE GENOMIC DNA]</scope>
    <source>
        <strain evidence="1 2">NPDC078403</strain>
    </source>
</reference>
<proteinExistence type="predicted"/>
<dbReference type="Proteomes" id="UP001620262">
    <property type="component" value="Unassembled WGS sequence"/>
</dbReference>
<dbReference type="RefSeq" id="WP_257325656.1">
    <property type="nucleotide sequence ID" value="NZ_CABVLM010000015.1"/>
</dbReference>